<dbReference type="Gene3D" id="3.50.50.100">
    <property type="match status" value="1"/>
</dbReference>
<evidence type="ECO:0000259" key="6">
    <source>
        <dbReference type="Pfam" id="PF07992"/>
    </source>
</evidence>
<dbReference type="InterPro" id="IPR051169">
    <property type="entry name" value="NADH-Q_oxidoreductase"/>
</dbReference>
<dbReference type="Pfam" id="PF07992">
    <property type="entry name" value="Pyr_redox_2"/>
    <property type="match status" value="1"/>
</dbReference>
<dbReference type="RefSeq" id="WP_015747133.1">
    <property type="nucleotide sequence ID" value="NC_013235.1"/>
</dbReference>
<evidence type="ECO:0000256" key="5">
    <source>
        <dbReference type="ARBA" id="ARBA00023002"/>
    </source>
</evidence>
<feature type="domain" description="FAD/NAD(P)-binding" evidence="6">
    <location>
        <begin position="4"/>
        <end position="321"/>
    </location>
</feature>
<keyword evidence="4" id="KW-0274">FAD</keyword>
<dbReference type="EMBL" id="CP001737">
    <property type="protein sequence ID" value="ACV78231.1"/>
    <property type="molecule type" value="Genomic_DNA"/>
</dbReference>
<comment type="similarity">
    <text evidence="2">Belongs to the NADH dehydrogenase family.</text>
</comment>
<dbReference type="HOGENOM" id="CLU_021377_7_1_11"/>
<evidence type="ECO:0000313" key="8">
    <source>
        <dbReference type="Proteomes" id="UP000002218"/>
    </source>
</evidence>
<dbReference type="PRINTS" id="PR00411">
    <property type="entry name" value="PNDRDTASEI"/>
</dbReference>
<dbReference type="STRING" id="479431.Namu_1841"/>
<protein>
    <submittedName>
        <fullName evidence="7">FAD-dependent pyridine nucleotide-disulfide oxidoreductase</fullName>
    </submittedName>
</protein>
<gene>
    <name evidence="7" type="ordered locus">Namu_1841</name>
</gene>
<evidence type="ECO:0000256" key="3">
    <source>
        <dbReference type="ARBA" id="ARBA00022630"/>
    </source>
</evidence>
<dbReference type="PANTHER" id="PTHR42913">
    <property type="entry name" value="APOPTOSIS-INDUCING FACTOR 1"/>
    <property type="match status" value="1"/>
</dbReference>
<organism evidence="7 8">
    <name type="scientific">Nakamurella multipartita (strain ATCC 700099 / DSM 44233 / CIP 104796 / JCM 9543 / NBRC 105858 / Y-104)</name>
    <name type="common">Microsphaera multipartita</name>
    <dbReference type="NCBI Taxonomy" id="479431"/>
    <lineage>
        <taxon>Bacteria</taxon>
        <taxon>Bacillati</taxon>
        <taxon>Actinomycetota</taxon>
        <taxon>Actinomycetes</taxon>
        <taxon>Nakamurellales</taxon>
        <taxon>Nakamurellaceae</taxon>
        <taxon>Nakamurella</taxon>
    </lineage>
</organism>
<dbReference type="InterPro" id="IPR023753">
    <property type="entry name" value="FAD/NAD-binding_dom"/>
</dbReference>
<evidence type="ECO:0000256" key="2">
    <source>
        <dbReference type="ARBA" id="ARBA00005272"/>
    </source>
</evidence>
<dbReference type="InParanoid" id="C8XGP8"/>
<evidence type="ECO:0000256" key="4">
    <source>
        <dbReference type="ARBA" id="ARBA00022827"/>
    </source>
</evidence>
<keyword evidence="5" id="KW-0560">Oxidoreductase</keyword>
<sequence precursor="true">MTTAIIIGGGMAGVACASELADHDVDVTLFDRHDYTQFQPLLYQVASSQLPAEDIARPLSTAFADQRRVVTVTAEVTGIDPATRTVVTKDGENAGESTVDYTADYLVIAAGSQANFFGVPGAAEHSYPLYTVEDARRLRQHLRDRLRRLSDPATAEPYTVIVCGGGPTGVETAGALAELFGALKDQGTLHAEATVRLVDHGHALLKPFTDKTHEYARAKLIEKGVQITFGVAVAAVQADTATLSDGSTVATDTVIWAGGISGPPIVSTTGLSLGHGGRIDVAADLTVPGNPGVFAVGDVANIPDGSGHALPQLGSVAQQSGKWAGKNIVAHRKGAPVTPFHYHDKGIMAMIGRNAAVSEIGKHRHHLEGPMAYVAWLGLHAVLLSGIHSQVDAFLNWADDYFHHDRAPDLELADSVGRIAWADSKADEPTL</sequence>
<dbReference type="PRINTS" id="PR00368">
    <property type="entry name" value="FADPNR"/>
</dbReference>
<accession>C8XGP8</accession>
<keyword evidence="8" id="KW-1185">Reference proteome</keyword>
<comment type="cofactor">
    <cofactor evidence="1">
        <name>FAD</name>
        <dbReference type="ChEBI" id="CHEBI:57692"/>
    </cofactor>
</comment>
<dbReference type="Proteomes" id="UP000002218">
    <property type="component" value="Chromosome"/>
</dbReference>
<reference evidence="7 8" key="2">
    <citation type="journal article" date="2010" name="Stand. Genomic Sci.">
        <title>Complete genome sequence of Nakamurella multipartita type strain (Y-104).</title>
        <authorList>
            <person name="Tice H."/>
            <person name="Mayilraj S."/>
            <person name="Sims D."/>
            <person name="Lapidus A."/>
            <person name="Nolan M."/>
            <person name="Lucas S."/>
            <person name="Glavina Del Rio T."/>
            <person name="Copeland A."/>
            <person name="Cheng J.F."/>
            <person name="Meincke L."/>
            <person name="Bruce D."/>
            <person name="Goodwin L."/>
            <person name="Pitluck S."/>
            <person name="Ivanova N."/>
            <person name="Mavromatis K."/>
            <person name="Ovchinnikova G."/>
            <person name="Pati A."/>
            <person name="Chen A."/>
            <person name="Palaniappan K."/>
            <person name="Land M."/>
            <person name="Hauser L."/>
            <person name="Chang Y.J."/>
            <person name="Jeffries C.D."/>
            <person name="Detter J.C."/>
            <person name="Brettin T."/>
            <person name="Rohde M."/>
            <person name="Goker M."/>
            <person name="Bristow J."/>
            <person name="Eisen J.A."/>
            <person name="Markowitz V."/>
            <person name="Hugenholtz P."/>
            <person name="Kyrpides N.C."/>
            <person name="Klenk H.P."/>
            <person name="Chen F."/>
        </authorList>
    </citation>
    <scope>NUCLEOTIDE SEQUENCE [LARGE SCALE GENOMIC DNA]</scope>
    <source>
        <strain evidence="8">ATCC 700099 / DSM 44233 / CIP 104796 / JCM 9543 / NBRC 105858 / Y-104</strain>
    </source>
</reference>
<dbReference type="AlphaFoldDB" id="C8XGP8"/>
<dbReference type="InterPro" id="IPR036188">
    <property type="entry name" value="FAD/NAD-bd_sf"/>
</dbReference>
<evidence type="ECO:0000313" key="7">
    <source>
        <dbReference type="EMBL" id="ACV78231.1"/>
    </source>
</evidence>
<dbReference type="GO" id="GO:0019646">
    <property type="term" value="P:aerobic electron transport chain"/>
    <property type="evidence" value="ECO:0007669"/>
    <property type="project" value="TreeGrafter"/>
</dbReference>
<name>C8XGP8_NAKMY</name>
<dbReference type="OrthoDB" id="9781621at2"/>
<dbReference type="PANTHER" id="PTHR42913:SF3">
    <property type="entry name" value="64 KDA MITOCHONDRIAL NADH DEHYDROGENASE (EUROFUNG)"/>
    <property type="match status" value="1"/>
</dbReference>
<dbReference type="eggNOG" id="COG1252">
    <property type="taxonomic scope" value="Bacteria"/>
</dbReference>
<reference evidence="8" key="1">
    <citation type="submission" date="2009-09" db="EMBL/GenBank/DDBJ databases">
        <title>The complete genome of Nakamurella multipartita DSM 44233.</title>
        <authorList>
            <consortium name="US DOE Joint Genome Institute (JGI-PGF)"/>
            <person name="Lucas S."/>
            <person name="Copeland A."/>
            <person name="Lapidus A."/>
            <person name="Glavina del Rio T."/>
            <person name="Dalin E."/>
            <person name="Tice H."/>
            <person name="Bruce D."/>
            <person name="Goodwin L."/>
            <person name="Pitluck S."/>
            <person name="Kyrpides N."/>
            <person name="Mavromatis K."/>
            <person name="Ivanova N."/>
            <person name="Ovchinnikova G."/>
            <person name="Sims D."/>
            <person name="Meincke L."/>
            <person name="Brettin T."/>
            <person name="Detter J.C."/>
            <person name="Han C."/>
            <person name="Larimer F."/>
            <person name="Land M."/>
            <person name="Hauser L."/>
            <person name="Markowitz V."/>
            <person name="Cheng J.-F."/>
            <person name="Hugenholtz P."/>
            <person name="Woyke T."/>
            <person name="Wu D."/>
            <person name="Klenk H.-P."/>
            <person name="Eisen J.A."/>
        </authorList>
    </citation>
    <scope>NUCLEOTIDE SEQUENCE [LARGE SCALE GENOMIC DNA]</scope>
    <source>
        <strain evidence="8">ATCC 700099 / DSM 44233 / CIP 104796 / JCM 9543 / NBRC 105858 / Y-104</strain>
    </source>
</reference>
<dbReference type="KEGG" id="nml:Namu_1841"/>
<proteinExistence type="inferred from homology"/>
<evidence type="ECO:0000256" key="1">
    <source>
        <dbReference type="ARBA" id="ARBA00001974"/>
    </source>
</evidence>
<keyword evidence="3" id="KW-0285">Flavoprotein</keyword>
<dbReference type="SUPFAM" id="SSF51905">
    <property type="entry name" value="FAD/NAD(P)-binding domain"/>
    <property type="match status" value="2"/>
</dbReference>
<dbReference type="GO" id="GO:0003955">
    <property type="term" value="F:NAD(P)H dehydrogenase (quinone) activity"/>
    <property type="evidence" value="ECO:0007669"/>
    <property type="project" value="TreeGrafter"/>
</dbReference>